<evidence type="ECO:0000313" key="2">
    <source>
        <dbReference type="Proteomes" id="UP001285441"/>
    </source>
</evidence>
<organism evidence="1 2">
    <name type="scientific">Podospora didyma</name>
    <dbReference type="NCBI Taxonomy" id="330526"/>
    <lineage>
        <taxon>Eukaryota</taxon>
        <taxon>Fungi</taxon>
        <taxon>Dikarya</taxon>
        <taxon>Ascomycota</taxon>
        <taxon>Pezizomycotina</taxon>
        <taxon>Sordariomycetes</taxon>
        <taxon>Sordariomycetidae</taxon>
        <taxon>Sordariales</taxon>
        <taxon>Podosporaceae</taxon>
        <taxon>Podospora</taxon>
    </lineage>
</organism>
<reference evidence="1" key="1">
    <citation type="journal article" date="2023" name="Mol. Phylogenet. Evol.">
        <title>Genome-scale phylogeny and comparative genomics of the fungal order Sordariales.</title>
        <authorList>
            <person name="Hensen N."/>
            <person name="Bonometti L."/>
            <person name="Westerberg I."/>
            <person name="Brannstrom I.O."/>
            <person name="Guillou S."/>
            <person name="Cros-Aarteil S."/>
            <person name="Calhoun S."/>
            <person name="Haridas S."/>
            <person name="Kuo A."/>
            <person name="Mondo S."/>
            <person name="Pangilinan J."/>
            <person name="Riley R."/>
            <person name="LaButti K."/>
            <person name="Andreopoulos B."/>
            <person name="Lipzen A."/>
            <person name="Chen C."/>
            <person name="Yan M."/>
            <person name="Daum C."/>
            <person name="Ng V."/>
            <person name="Clum A."/>
            <person name="Steindorff A."/>
            <person name="Ohm R.A."/>
            <person name="Martin F."/>
            <person name="Silar P."/>
            <person name="Natvig D.O."/>
            <person name="Lalanne C."/>
            <person name="Gautier V."/>
            <person name="Ament-Velasquez S.L."/>
            <person name="Kruys A."/>
            <person name="Hutchinson M.I."/>
            <person name="Powell A.J."/>
            <person name="Barry K."/>
            <person name="Miller A.N."/>
            <person name="Grigoriev I.V."/>
            <person name="Debuchy R."/>
            <person name="Gladieux P."/>
            <person name="Hiltunen Thoren M."/>
            <person name="Johannesson H."/>
        </authorList>
    </citation>
    <scope>NUCLEOTIDE SEQUENCE</scope>
    <source>
        <strain evidence="1">CBS 232.78</strain>
    </source>
</reference>
<dbReference type="Proteomes" id="UP001285441">
    <property type="component" value="Unassembled WGS sequence"/>
</dbReference>
<protein>
    <submittedName>
        <fullName evidence="1">Uncharacterized protein</fullName>
    </submittedName>
</protein>
<accession>A0AAE0NZT4</accession>
<sequence>MNIVMGTHLAICNDLASFSNLPSPVGQLAGKLNLTISGLNASQLAAYSNGVACYDTPAFSLGFSSFTPGPGTATTASTAPGDAPDRIKFTRTAVIITLDLPPTPPGMGKVAGMDRDAAINFYCHGWNVTVITNVNADQKIVVNREPINTSGGEIKLWLSDFVTAPLPVQFIRPLLGENRSANIVIPYTTILEAVGHATETSPMRAAEGVLTLR</sequence>
<gene>
    <name evidence="1" type="ORF">B0H63DRAFT_519870</name>
</gene>
<evidence type="ECO:0000313" key="1">
    <source>
        <dbReference type="EMBL" id="KAK3390662.1"/>
    </source>
</evidence>
<name>A0AAE0NZT4_9PEZI</name>
<proteinExistence type="predicted"/>
<dbReference type="EMBL" id="JAULSW010000002">
    <property type="protein sequence ID" value="KAK3390662.1"/>
    <property type="molecule type" value="Genomic_DNA"/>
</dbReference>
<dbReference type="AlphaFoldDB" id="A0AAE0NZT4"/>
<keyword evidence="2" id="KW-1185">Reference proteome</keyword>
<reference evidence="1" key="2">
    <citation type="submission" date="2023-06" db="EMBL/GenBank/DDBJ databases">
        <authorList>
            <consortium name="Lawrence Berkeley National Laboratory"/>
            <person name="Haridas S."/>
            <person name="Hensen N."/>
            <person name="Bonometti L."/>
            <person name="Westerberg I."/>
            <person name="Brannstrom I.O."/>
            <person name="Guillou S."/>
            <person name="Cros-Aarteil S."/>
            <person name="Calhoun S."/>
            <person name="Kuo A."/>
            <person name="Mondo S."/>
            <person name="Pangilinan J."/>
            <person name="Riley R."/>
            <person name="LaButti K."/>
            <person name="Andreopoulos B."/>
            <person name="Lipzen A."/>
            <person name="Chen C."/>
            <person name="Yanf M."/>
            <person name="Daum C."/>
            <person name="Ng V."/>
            <person name="Clum A."/>
            <person name="Steindorff A."/>
            <person name="Ohm R."/>
            <person name="Martin F."/>
            <person name="Silar P."/>
            <person name="Natvig D."/>
            <person name="Lalanne C."/>
            <person name="Gautier V."/>
            <person name="Ament-velasquez S.L."/>
            <person name="Kruys A."/>
            <person name="Hutchinson M.I."/>
            <person name="Powell A.J."/>
            <person name="Barry K."/>
            <person name="Miller A.N."/>
            <person name="Grigoriev I.V."/>
            <person name="Debuchy R."/>
            <person name="Gladieux P."/>
            <person name="Thoren M.H."/>
            <person name="Johannesson H."/>
        </authorList>
    </citation>
    <scope>NUCLEOTIDE SEQUENCE</scope>
    <source>
        <strain evidence="1">CBS 232.78</strain>
    </source>
</reference>
<comment type="caution">
    <text evidence="1">The sequence shown here is derived from an EMBL/GenBank/DDBJ whole genome shotgun (WGS) entry which is preliminary data.</text>
</comment>